<accession>A0A2A2SII2</accession>
<comment type="caution">
    <text evidence="2">The sequence shown here is derived from an EMBL/GenBank/DDBJ whole genome shotgun (WGS) entry which is preliminary data.</text>
</comment>
<dbReference type="AlphaFoldDB" id="A0A2A2SII2"/>
<protein>
    <submittedName>
        <fullName evidence="2">Uncharacterized protein</fullName>
    </submittedName>
</protein>
<name>A0A2A2SII2_9SPHN</name>
<dbReference type="Proteomes" id="UP000218151">
    <property type="component" value="Unassembled WGS sequence"/>
</dbReference>
<sequence>MSHRRYGGRSNPFLHECPSKAGSKRLRIDAERLILSSIVLVTFVLIILLDTVGEEYVWLLLEHVSKL</sequence>
<reference evidence="3" key="1">
    <citation type="submission" date="2017-09" db="EMBL/GenBank/DDBJ databases">
        <authorList>
            <person name="Feng G."/>
            <person name="Zhu H."/>
        </authorList>
    </citation>
    <scope>NUCLEOTIDE SEQUENCE [LARGE SCALE GENOMIC DNA]</scope>
    <source>
        <strain evidence="3">1PNM-20</strain>
    </source>
</reference>
<gene>
    <name evidence="2" type="ORF">CKY28_07110</name>
</gene>
<keyword evidence="3" id="KW-1185">Reference proteome</keyword>
<organism evidence="2 3">
    <name type="scientific">Sphingomonas lenta</name>
    <dbReference type="NCBI Taxonomy" id="1141887"/>
    <lineage>
        <taxon>Bacteria</taxon>
        <taxon>Pseudomonadati</taxon>
        <taxon>Pseudomonadota</taxon>
        <taxon>Alphaproteobacteria</taxon>
        <taxon>Sphingomonadales</taxon>
        <taxon>Sphingomonadaceae</taxon>
        <taxon>Sphingomonas</taxon>
    </lineage>
</organism>
<dbReference type="RefSeq" id="WP_095997585.1">
    <property type="nucleotide sequence ID" value="NZ_NSLI01000002.1"/>
</dbReference>
<proteinExistence type="predicted"/>
<keyword evidence="1" id="KW-0812">Transmembrane</keyword>
<evidence type="ECO:0000313" key="3">
    <source>
        <dbReference type="Proteomes" id="UP000218151"/>
    </source>
</evidence>
<feature type="transmembrane region" description="Helical" evidence="1">
    <location>
        <begin position="33"/>
        <end position="52"/>
    </location>
</feature>
<evidence type="ECO:0000256" key="1">
    <source>
        <dbReference type="SAM" id="Phobius"/>
    </source>
</evidence>
<dbReference type="EMBL" id="NSLI01000002">
    <property type="protein sequence ID" value="PAX09087.1"/>
    <property type="molecule type" value="Genomic_DNA"/>
</dbReference>
<evidence type="ECO:0000313" key="2">
    <source>
        <dbReference type="EMBL" id="PAX09087.1"/>
    </source>
</evidence>
<keyword evidence="1" id="KW-1133">Transmembrane helix</keyword>
<keyword evidence="1" id="KW-0472">Membrane</keyword>